<feature type="transmembrane region" description="Helical" evidence="5">
    <location>
        <begin position="186"/>
        <end position="208"/>
    </location>
</feature>
<feature type="transmembrane region" description="Helical" evidence="5">
    <location>
        <begin position="79"/>
        <end position="98"/>
    </location>
</feature>
<feature type="signal peptide" evidence="6">
    <location>
        <begin position="1"/>
        <end position="32"/>
    </location>
</feature>
<evidence type="ECO:0000256" key="6">
    <source>
        <dbReference type="SAM" id="SignalP"/>
    </source>
</evidence>
<dbReference type="OrthoDB" id="10525694at2759"/>
<evidence type="ECO:0000256" key="4">
    <source>
        <dbReference type="ARBA" id="ARBA00023136"/>
    </source>
</evidence>
<keyword evidence="6" id="KW-0732">Signal</keyword>
<organism evidence="8 9">
    <name type="scientific">Thamnocephalis sphaerospora</name>
    <dbReference type="NCBI Taxonomy" id="78915"/>
    <lineage>
        <taxon>Eukaryota</taxon>
        <taxon>Fungi</taxon>
        <taxon>Fungi incertae sedis</taxon>
        <taxon>Zoopagomycota</taxon>
        <taxon>Zoopagomycotina</taxon>
        <taxon>Zoopagomycetes</taxon>
        <taxon>Zoopagales</taxon>
        <taxon>Sigmoideomycetaceae</taxon>
        <taxon>Thamnocephalis</taxon>
    </lineage>
</organism>
<keyword evidence="4 5" id="KW-0472">Membrane</keyword>
<name>A0A4P9XRC0_9FUNG</name>
<comment type="subcellular location">
    <subcellularLocation>
        <location evidence="1">Membrane</location>
        <topology evidence="1">Multi-pass membrane protein</topology>
    </subcellularLocation>
</comment>
<dbReference type="InterPro" id="IPR025256">
    <property type="entry name" value="TM7S3/TM198-like_dom"/>
</dbReference>
<evidence type="ECO:0000256" key="3">
    <source>
        <dbReference type="ARBA" id="ARBA00022989"/>
    </source>
</evidence>
<dbReference type="AlphaFoldDB" id="A0A4P9XRC0"/>
<keyword evidence="9" id="KW-1185">Reference proteome</keyword>
<feature type="transmembrane region" description="Helical" evidence="5">
    <location>
        <begin position="228"/>
        <end position="254"/>
    </location>
</feature>
<gene>
    <name evidence="8" type="ORF">THASP1DRAFT_29573</name>
</gene>
<sequence length="277" mass="28288">MAHHAFYLSRQHARPVLPLLLLLLAAPTLTAADAIAAGSNSAAPSLSTSIGAAAIYLLAGVTLCIAGGWAAVPLFVATTLFGATCAVLAPLALISHGLSLGASSAVQTGISIAALIVGLILALTSTRYRSIGALSFGAVIGVCIALHIITAAGLANATVAVASIMAVMAVLGAWITYLLEPFIVTLITAFGGGMWCALAIDMLAGLGFSEAVAGFFYGGSGRSQGTKLGGGVYGMLALTLVLGLGGMVVQHYWLHRRINGYRFIRIRPLRLRMIKAA</sequence>
<reference evidence="9" key="1">
    <citation type="journal article" date="2018" name="Nat. Microbiol.">
        <title>Leveraging single-cell genomics to expand the fungal tree of life.</title>
        <authorList>
            <person name="Ahrendt S.R."/>
            <person name="Quandt C.A."/>
            <person name="Ciobanu D."/>
            <person name="Clum A."/>
            <person name="Salamov A."/>
            <person name="Andreopoulos B."/>
            <person name="Cheng J.F."/>
            <person name="Woyke T."/>
            <person name="Pelin A."/>
            <person name="Henrissat B."/>
            <person name="Reynolds N.K."/>
            <person name="Benny G.L."/>
            <person name="Smith M.E."/>
            <person name="James T.Y."/>
            <person name="Grigoriev I.V."/>
        </authorList>
    </citation>
    <scope>NUCLEOTIDE SEQUENCE [LARGE SCALE GENOMIC DNA]</scope>
    <source>
        <strain evidence="9">RSA 1356</strain>
    </source>
</reference>
<feature type="chain" id="PRO_5020895170" description="TM7S3/TM198-like domain-containing protein" evidence="6">
    <location>
        <begin position="33"/>
        <end position="277"/>
    </location>
</feature>
<protein>
    <recommendedName>
        <fullName evidence="7">TM7S3/TM198-like domain-containing protein</fullName>
    </recommendedName>
</protein>
<dbReference type="GO" id="GO:0016020">
    <property type="term" value="C:membrane"/>
    <property type="evidence" value="ECO:0007669"/>
    <property type="project" value="UniProtKB-SubCell"/>
</dbReference>
<feature type="transmembrane region" description="Helical" evidence="5">
    <location>
        <begin position="104"/>
        <end position="124"/>
    </location>
</feature>
<dbReference type="STRING" id="78915.A0A4P9XRC0"/>
<accession>A0A4P9XRC0</accession>
<dbReference type="Pfam" id="PF13886">
    <property type="entry name" value="TM7S3_TM198"/>
    <property type="match status" value="1"/>
</dbReference>
<evidence type="ECO:0000259" key="7">
    <source>
        <dbReference type="Pfam" id="PF13886"/>
    </source>
</evidence>
<evidence type="ECO:0000256" key="5">
    <source>
        <dbReference type="SAM" id="Phobius"/>
    </source>
</evidence>
<evidence type="ECO:0000256" key="2">
    <source>
        <dbReference type="ARBA" id="ARBA00022692"/>
    </source>
</evidence>
<feature type="transmembrane region" description="Helical" evidence="5">
    <location>
        <begin position="160"/>
        <end position="179"/>
    </location>
</feature>
<feature type="domain" description="TM7S3/TM198-like" evidence="7">
    <location>
        <begin position="53"/>
        <end position="251"/>
    </location>
</feature>
<evidence type="ECO:0000313" key="8">
    <source>
        <dbReference type="EMBL" id="RKP08625.1"/>
    </source>
</evidence>
<keyword evidence="3 5" id="KW-1133">Transmembrane helix</keyword>
<dbReference type="Proteomes" id="UP000271241">
    <property type="component" value="Unassembled WGS sequence"/>
</dbReference>
<evidence type="ECO:0000256" key="1">
    <source>
        <dbReference type="ARBA" id="ARBA00004141"/>
    </source>
</evidence>
<evidence type="ECO:0000313" key="9">
    <source>
        <dbReference type="Proteomes" id="UP000271241"/>
    </source>
</evidence>
<feature type="transmembrane region" description="Helical" evidence="5">
    <location>
        <begin position="131"/>
        <end position="154"/>
    </location>
</feature>
<feature type="transmembrane region" description="Helical" evidence="5">
    <location>
        <begin position="50"/>
        <end position="72"/>
    </location>
</feature>
<dbReference type="EMBL" id="KZ992584">
    <property type="protein sequence ID" value="RKP08625.1"/>
    <property type="molecule type" value="Genomic_DNA"/>
</dbReference>
<keyword evidence="2 5" id="KW-0812">Transmembrane</keyword>
<proteinExistence type="predicted"/>